<dbReference type="Proteomes" id="UP001054837">
    <property type="component" value="Unassembled WGS sequence"/>
</dbReference>
<proteinExistence type="predicted"/>
<protein>
    <submittedName>
        <fullName evidence="1">Uncharacterized protein</fullName>
    </submittedName>
</protein>
<comment type="caution">
    <text evidence="1">The sequence shown here is derived from an EMBL/GenBank/DDBJ whole genome shotgun (WGS) entry which is preliminary data.</text>
</comment>
<evidence type="ECO:0000313" key="1">
    <source>
        <dbReference type="EMBL" id="GIX86828.1"/>
    </source>
</evidence>
<reference evidence="1 2" key="1">
    <citation type="submission" date="2021-06" db="EMBL/GenBank/DDBJ databases">
        <title>Caerostris darwini draft genome.</title>
        <authorList>
            <person name="Kono N."/>
            <person name="Arakawa K."/>
        </authorList>
    </citation>
    <scope>NUCLEOTIDE SEQUENCE [LARGE SCALE GENOMIC DNA]</scope>
</reference>
<evidence type="ECO:0000313" key="2">
    <source>
        <dbReference type="Proteomes" id="UP001054837"/>
    </source>
</evidence>
<keyword evidence="2" id="KW-1185">Reference proteome</keyword>
<sequence>MSISSQIHLLFFSSAWIGFRPTSKTSAAELSDKFAFFFLHLKKSEEADVRIRPWGQVHGRTQLAVSLPRASPHLTIDERQLACRPRSHIWQEIFQFYRGHANINKGEKGSQLWHAYYRTAKVPFCMVDQAEI</sequence>
<gene>
    <name evidence="1" type="ORF">CDAR_255481</name>
</gene>
<organism evidence="1 2">
    <name type="scientific">Caerostris darwini</name>
    <dbReference type="NCBI Taxonomy" id="1538125"/>
    <lineage>
        <taxon>Eukaryota</taxon>
        <taxon>Metazoa</taxon>
        <taxon>Ecdysozoa</taxon>
        <taxon>Arthropoda</taxon>
        <taxon>Chelicerata</taxon>
        <taxon>Arachnida</taxon>
        <taxon>Araneae</taxon>
        <taxon>Araneomorphae</taxon>
        <taxon>Entelegynae</taxon>
        <taxon>Araneoidea</taxon>
        <taxon>Araneidae</taxon>
        <taxon>Caerostris</taxon>
    </lineage>
</organism>
<accession>A0AAV4NQY4</accession>
<dbReference type="AlphaFoldDB" id="A0AAV4NQY4"/>
<dbReference type="EMBL" id="BPLQ01001925">
    <property type="protein sequence ID" value="GIX86828.1"/>
    <property type="molecule type" value="Genomic_DNA"/>
</dbReference>
<name>A0AAV4NQY4_9ARAC</name>